<comment type="subcellular location">
    <subcellularLocation>
        <location evidence="1 10">Cell outer membrane</location>
        <topology evidence="1 10">Multi-pass membrane protein</topology>
    </subcellularLocation>
</comment>
<dbReference type="PATRIC" id="fig|1447263.3.peg.68"/>
<keyword evidence="7 11" id="KW-0798">TonB box</keyword>
<feature type="region of interest" description="Disordered" evidence="12">
    <location>
        <begin position="224"/>
        <end position="246"/>
    </location>
</feature>
<dbReference type="Pfam" id="PF07715">
    <property type="entry name" value="Plug"/>
    <property type="match status" value="1"/>
</dbReference>
<dbReference type="PANTHER" id="PTHR30069">
    <property type="entry name" value="TONB-DEPENDENT OUTER MEMBRANE RECEPTOR"/>
    <property type="match status" value="1"/>
</dbReference>
<dbReference type="InterPro" id="IPR039426">
    <property type="entry name" value="TonB-dep_rcpt-like"/>
</dbReference>
<evidence type="ECO:0000256" key="3">
    <source>
        <dbReference type="ARBA" id="ARBA00022452"/>
    </source>
</evidence>
<accession>A0A0G9KYQ1</accession>
<keyword evidence="9 10" id="KW-0998">Cell outer membrane</keyword>
<keyword evidence="6" id="KW-0406">Ion transport</keyword>
<dbReference type="GO" id="GO:0044718">
    <property type="term" value="P:siderophore transmembrane transport"/>
    <property type="evidence" value="ECO:0007669"/>
    <property type="project" value="TreeGrafter"/>
</dbReference>
<dbReference type="Gene3D" id="2.40.170.20">
    <property type="entry name" value="TonB-dependent receptor, beta-barrel domain"/>
    <property type="match status" value="1"/>
</dbReference>
<keyword evidence="8 10" id="KW-0472">Membrane</keyword>
<evidence type="ECO:0000256" key="2">
    <source>
        <dbReference type="ARBA" id="ARBA00022448"/>
    </source>
</evidence>
<feature type="domain" description="TonB-dependent receptor-like beta-barrel" evidence="14">
    <location>
        <begin position="318"/>
        <end position="725"/>
    </location>
</feature>
<evidence type="ECO:0000313" key="17">
    <source>
        <dbReference type="Proteomes" id="UP000035154"/>
    </source>
</evidence>
<evidence type="ECO:0000256" key="13">
    <source>
        <dbReference type="SAM" id="SignalP"/>
    </source>
</evidence>
<dbReference type="SUPFAM" id="SSF56935">
    <property type="entry name" value="Porins"/>
    <property type="match status" value="1"/>
</dbReference>
<feature type="domain" description="TonB-dependent receptor plug" evidence="15">
    <location>
        <begin position="45"/>
        <end position="158"/>
    </location>
</feature>
<feature type="signal peptide" evidence="13">
    <location>
        <begin position="1"/>
        <end position="23"/>
    </location>
</feature>
<dbReference type="InterPro" id="IPR000531">
    <property type="entry name" value="Beta-barrel_TonB"/>
</dbReference>
<reference evidence="16 17" key="1">
    <citation type="submission" date="2014-01" db="EMBL/GenBank/DDBJ databases">
        <title>Development of a Comparative Genomic Fingerprinting Assay for High Resolution Genotyping of Arcobacter butzleri.</title>
        <authorList>
            <person name="Webb A.L."/>
            <person name="Inglis G.D."/>
            <person name="Kruczkiewicz P."/>
            <person name="Selinger L.B."/>
            <person name="Taboada E.N."/>
        </authorList>
    </citation>
    <scope>NUCLEOTIDE SEQUENCE [LARGE SCALE GENOMIC DNA]</scope>
    <source>
        <strain evidence="16 17">L355</strain>
    </source>
</reference>
<proteinExistence type="inferred from homology"/>
<protein>
    <submittedName>
        <fullName evidence="16">TonB-denpendent receptor</fullName>
    </submittedName>
</protein>
<dbReference type="GO" id="GO:0009279">
    <property type="term" value="C:cell outer membrane"/>
    <property type="evidence" value="ECO:0007669"/>
    <property type="project" value="UniProtKB-SubCell"/>
</dbReference>
<gene>
    <name evidence="16" type="ORF">AF80_00340</name>
</gene>
<sequence length="767" mass="85814">MKKIKIAKSLAILLVTGTHYLSANETTTLDEVQVVTTASGYEQKIADAPASISVITQEDLQKKPYANLLDAVKDIEGVDIGESTDKSGQGTVSIRGMGADYTLVLIDGKKQNNNGDIYPNDFGGLQFANIPPISMIERIEVVRGPMSTLYGADAMGGVINIITKKISKEWTGSISHSRTFQTDSSWGDKDTTDIAIMGPLIENKLGLSLRGSYYDNEKSNPEWAKDTFNGKDSSKSNDSFGANGKTMDNQNWTFGTGLTFTPNDNHTIKADFDIAKQKYDNSAGSVGTVDSRESLLSTPSETTTKRVSLSPRVGYTETQRMEREQYSLNWEANWALGKSTVGVHHIESSNLGRSLPLDASERDRMIELYQNQGATLQKGAWGKNGGIYYDDLSASDKAFIDGLLPRPIRTLESSNTTYSAKYELPLNNHFLVIGTEYLQAELEDGVFTEGKKEYDQWSVFAEDNWNIIDPLTFTTGVRYDKHDDFGSHVSPRAYATYALNDNWTFKGGVATGYKTPKTTDLQEGITGFGGQGTSPWVGNPDLKPEKSVSYEIATYYEHEDKHNFNVTLFQNNFKDKIDSVTVGDNQLPQEWQNLGLESFSQKQNVGKAKILGLEVAGKYFILDNLSIKANWTWMDSEIESDDPSTNGKPLRSSPKHMYNATLDWQTTSKFNTYLQYSGEIDRFNLRYEDNGNYKDIYYKDYSIWNLGASYKVDKNLTFNGRVNNLFDKDFMEYNAVAEGSGRTPFYYEQYSNISAGRNFWLSANYTF</sequence>
<comment type="similarity">
    <text evidence="10 11">Belongs to the TonB-dependent receptor family.</text>
</comment>
<dbReference type="PANTHER" id="PTHR30069:SF53">
    <property type="entry name" value="COLICIN I RECEPTOR-RELATED"/>
    <property type="match status" value="1"/>
</dbReference>
<evidence type="ECO:0000259" key="15">
    <source>
        <dbReference type="Pfam" id="PF07715"/>
    </source>
</evidence>
<dbReference type="AlphaFoldDB" id="A0A0G9KYQ1"/>
<keyword evidence="16" id="KW-0675">Receptor</keyword>
<keyword evidence="3 10" id="KW-1134">Transmembrane beta strand</keyword>
<feature type="compositionally biased region" description="Basic and acidic residues" evidence="12">
    <location>
        <begin position="224"/>
        <end position="235"/>
    </location>
</feature>
<dbReference type="EMBL" id="JAIW01000003">
    <property type="protein sequence ID" value="KLE11749.1"/>
    <property type="molecule type" value="Genomic_DNA"/>
</dbReference>
<evidence type="ECO:0000256" key="7">
    <source>
        <dbReference type="ARBA" id="ARBA00023077"/>
    </source>
</evidence>
<evidence type="ECO:0000256" key="8">
    <source>
        <dbReference type="ARBA" id="ARBA00023136"/>
    </source>
</evidence>
<organism evidence="16 17">
    <name type="scientific">Aliarcobacter butzleri L355</name>
    <dbReference type="NCBI Taxonomy" id="1447263"/>
    <lineage>
        <taxon>Bacteria</taxon>
        <taxon>Pseudomonadati</taxon>
        <taxon>Campylobacterota</taxon>
        <taxon>Epsilonproteobacteria</taxon>
        <taxon>Campylobacterales</taxon>
        <taxon>Arcobacteraceae</taxon>
        <taxon>Aliarcobacter</taxon>
    </lineage>
</organism>
<keyword evidence="4 10" id="KW-0812">Transmembrane</keyword>
<dbReference type="InterPro" id="IPR010917">
    <property type="entry name" value="TonB_rcpt_CS"/>
</dbReference>
<dbReference type="InterPro" id="IPR037066">
    <property type="entry name" value="Plug_dom_sf"/>
</dbReference>
<evidence type="ECO:0000256" key="1">
    <source>
        <dbReference type="ARBA" id="ARBA00004571"/>
    </source>
</evidence>
<dbReference type="Proteomes" id="UP000035154">
    <property type="component" value="Unassembled WGS sequence"/>
</dbReference>
<evidence type="ECO:0000256" key="5">
    <source>
        <dbReference type="ARBA" id="ARBA00022729"/>
    </source>
</evidence>
<evidence type="ECO:0000256" key="11">
    <source>
        <dbReference type="RuleBase" id="RU003357"/>
    </source>
</evidence>
<evidence type="ECO:0000256" key="10">
    <source>
        <dbReference type="PROSITE-ProRule" id="PRU01360"/>
    </source>
</evidence>
<dbReference type="InterPro" id="IPR036942">
    <property type="entry name" value="Beta-barrel_TonB_sf"/>
</dbReference>
<name>A0A0G9KYQ1_9BACT</name>
<comment type="caution">
    <text evidence="16">The sequence shown here is derived from an EMBL/GenBank/DDBJ whole genome shotgun (WGS) entry which is preliminary data.</text>
</comment>
<evidence type="ECO:0000256" key="12">
    <source>
        <dbReference type="SAM" id="MobiDB-lite"/>
    </source>
</evidence>
<feature type="compositionally biased region" description="Polar residues" evidence="12">
    <location>
        <begin position="236"/>
        <end position="246"/>
    </location>
</feature>
<dbReference type="PROSITE" id="PS01156">
    <property type="entry name" value="TONB_DEPENDENT_REC_2"/>
    <property type="match status" value="1"/>
</dbReference>
<dbReference type="Gene3D" id="2.170.130.10">
    <property type="entry name" value="TonB-dependent receptor, plug domain"/>
    <property type="match status" value="1"/>
</dbReference>
<dbReference type="RefSeq" id="WP_046997638.1">
    <property type="nucleotide sequence ID" value="NZ_JAIW01000003.1"/>
</dbReference>
<feature type="region of interest" description="Disordered" evidence="12">
    <location>
        <begin position="283"/>
        <end position="305"/>
    </location>
</feature>
<evidence type="ECO:0000256" key="9">
    <source>
        <dbReference type="ARBA" id="ARBA00023237"/>
    </source>
</evidence>
<evidence type="ECO:0000259" key="14">
    <source>
        <dbReference type="Pfam" id="PF00593"/>
    </source>
</evidence>
<keyword evidence="2 10" id="KW-0813">Transport</keyword>
<evidence type="ECO:0000256" key="4">
    <source>
        <dbReference type="ARBA" id="ARBA00022692"/>
    </source>
</evidence>
<dbReference type="CDD" id="cd01347">
    <property type="entry name" value="ligand_gated_channel"/>
    <property type="match status" value="1"/>
</dbReference>
<dbReference type="PROSITE" id="PS52016">
    <property type="entry name" value="TONB_DEPENDENT_REC_3"/>
    <property type="match status" value="1"/>
</dbReference>
<feature type="chain" id="PRO_5002579032" evidence="13">
    <location>
        <begin position="24"/>
        <end position="767"/>
    </location>
</feature>
<dbReference type="Pfam" id="PF00593">
    <property type="entry name" value="TonB_dep_Rec_b-barrel"/>
    <property type="match status" value="1"/>
</dbReference>
<evidence type="ECO:0000256" key="6">
    <source>
        <dbReference type="ARBA" id="ARBA00023065"/>
    </source>
</evidence>
<dbReference type="InterPro" id="IPR012910">
    <property type="entry name" value="Plug_dom"/>
</dbReference>
<evidence type="ECO:0000313" key="16">
    <source>
        <dbReference type="EMBL" id="KLE11749.1"/>
    </source>
</evidence>
<keyword evidence="5 13" id="KW-0732">Signal</keyword>
<dbReference type="GO" id="GO:0015344">
    <property type="term" value="F:siderophore uptake transmembrane transporter activity"/>
    <property type="evidence" value="ECO:0007669"/>
    <property type="project" value="TreeGrafter"/>
</dbReference>